<keyword evidence="2" id="KW-1185">Reference proteome</keyword>
<dbReference type="EMBL" id="AWWV01002874">
    <property type="protein sequence ID" value="OMP09926.1"/>
    <property type="molecule type" value="Genomic_DNA"/>
</dbReference>
<organism evidence="1 2">
    <name type="scientific">Corchorus capsularis</name>
    <name type="common">Jute</name>
    <dbReference type="NCBI Taxonomy" id="210143"/>
    <lineage>
        <taxon>Eukaryota</taxon>
        <taxon>Viridiplantae</taxon>
        <taxon>Streptophyta</taxon>
        <taxon>Embryophyta</taxon>
        <taxon>Tracheophyta</taxon>
        <taxon>Spermatophyta</taxon>
        <taxon>Magnoliopsida</taxon>
        <taxon>eudicotyledons</taxon>
        <taxon>Gunneridae</taxon>
        <taxon>Pentapetalae</taxon>
        <taxon>rosids</taxon>
        <taxon>malvids</taxon>
        <taxon>Malvales</taxon>
        <taxon>Malvaceae</taxon>
        <taxon>Grewioideae</taxon>
        <taxon>Apeibeae</taxon>
        <taxon>Corchorus</taxon>
    </lineage>
</organism>
<protein>
    <submittedName>
        <fullName evidence="1">Uncharacterized protein</fullName>
    </submittedName>
</protein>
<proteinExistence type="predicted"/>
<gene>
    <name evidence="1" type="ORF">CCACVL1_01026</name>
</gene>
<evidence type="ECO:0000313" key="2">
    <source>
        <dbReference type="Proteomes" id="UP000188268"/>
    </source>
</evidence>
<name>A0A1R3KS59_COCAP</name>
<reference evidence="1 2" key="1">
    <citation type="submission" date="2013-09" db="EMBL/GenBank/DDBJ databases">
        <title>Corchorus capsularis genome sequencing.</title>
        <authorList>
            <person name="Alam M."/>
            <person name="Haque M.S."/>
            <person name="Islam M.S."/>
            <person name="Emdad E.M."/>
            <person name="Islam M.M."/>
            <person name="Ahmed B."/>
            <person name="Halim A."/>
            <person name="Hossen Q.M.M."/>
            <person name="Hossain M.Z."/>
            <person name="Ahmed R."/>
            <person name="Khan M.M."/>
            <person name="Islam R."/>
            <person name="Rashid M.M."/>
            <person name="Khan S.A."/>
            <person name="Rahman M.S."/>
            <person name="Alam M."/>
        </authorList>
    </citation>
    <scope>NUCLEOTIDE SEQUENCE [LARGE SCALE GENOMIC DNA]</scope>
    <source>
        <strain evidence="2">cv. CVL-1</strain>
        <tissue evidence="1">Whole seedling</tissue>
    </source>
</reference>
<evidence type="ECO:0000313" key="1">
    <source>
        <dbReference type="EMBL" id="OMP09926.1"/>
    </source>
</evidence>
<dbReference type="Gramene" id="OMP09926">
    <property type="protein sequence ID" value="OMP09926"/>
    <property type="gene ID" value="CCACVL1_01026"/>
</dbReference>
<dbReference type="AlphaFoldDB" id="A0A1R3KS59"/>
<sequence>MGMFRLLEPGATNLVESVNLQEKYTGSFFFNSSPLSFRLDFPKSKANSLNPNPAPSPFT</sequence>
<comment type="caution">
    <text evidence="1">The sequence shown here is derived from an EMBL/GenBank/DDBJ whole genome shotgun (WGS) entry which is preliminary data.</text>
</comment>
<accession>A0A1R3KS59</accession>
<dbReference type="Proteomes" id="UP000188268">
    <property type="component" value="Unassembled WGS sequence"/>
</dbReference>